<comment type="caution">
    <text evidence="1">The sequence shown here is derived from an EMBL/GenBank/DDBJ whole genome shotgun (WGS) entry which is preliminary data.</text>
</comment>
<keyword evidence="2" id="KW-1185">Reference proteome</keyword>
<gene>
    <name evidence="1" type="ORF">WICPIJ_009279</name>
</gene>
<name>A0A9P8TED8_WICPI</name>
<organism evidence="1 2">
    <name type="scientific">Wickerhamomyces pijperi</name>
    <name type="common">Yeast</name>
    <name type="synonym">Pichia pijperi</name>
    <dbReference type="NCBI Taxonomy" id="599730"/>
    <lineage>
        <taxon>Eukaryota</taxon>
        <taxon>Fungi</taxon>
        <taxon>Dikarya</taxon>
        <taxon>Ascomycota</taxon>
        <taxon>Saccharomycotina</taxon>
        <taxon>Saccharomycetes</taxon>
        <taxon>Phaffomycetales</taxon>
        <taxon>Wickerhamomycetaceae</taxon>
        <taxon>Wickerhamomyces</taxon>
    </lineage>
</organism>
<evidence type="ECO:0000313" key="2">
    <source>
        <dbReference type="Proteomes" id="UP000774326"/>
    </source>
</evidence>
<proteinExistence type="predicted"/>
<sequence>MLEVDNGFERLQKIFNVLSAGNRRFSKVTASPNSSSNLRFSKQATEISVCGTRLLNWDTSFKDLTLSSSKSGKYLANSPKSNPLTTLAPSYILTLGKCDCLKNLSISYSPYDLLVSSIFIIPLIFSRFEALMLKVN</sequence>
<evidence type="ECO:0000313" key="1">
    <source>
        <dbReference type="EMBL" id="KAH3675754.1"/>
    </source>
</evidence>
<dbReference type="Proteomes" id="UP000774326">
    <property type="component" value="Unassembled WGS sequence"/>
</dbReference>
<dbReference type="AlphaFoldDB" id="A0A9P8TED8"/>
<protein>
    <submittedName>
        <fullName evidence="1">Uncharacterized protein</fullName>
    </submittedName>
</protein>
<reference evidence="1" key="2">
    <citation type="submission" date="2021-01" db="EMBL/GenBank/DDBJ databases">
        <authorList>
            <person name="Schikora-Tamarit M.A."/>
        </authorList>
    </citation>
    <scope>NUCLEOTIDE SEQUENCE</scope>
    <source>
        <strain evidence="1">CBS2887</strain>
    </source>
</reference>
<accession>A0A9P8TED8</accession>
<dbReference type="EMBL" id="JAEUBG010005367">
    <property type="protein sequence ID" value="KAH3675754.1"/>
    <property type="molecule type" value="Genomic_DNA"/>
</dbReference>
<reference evidence="1" key="1">
    <citation type="journal article" date="2021" name="Open Biol.">
        <title>Shared evolutionary footprints suggest mitochondrial oxidative damage underlies multiple complex I losses in fungi.</title>
        <authorList>
            <person name="Schikora-Tamarit M.A."/>
            <person name="Marcet-Houben M."/>
            <person name="Nosek J."/>
            <person name="Gabaldon T."/>
        </authorList>
    </citation>
    <scope>NUCLEOTIDE SEQUENCE</scope>
    <source>
        <strain evidence="1">CBS2887</strain>
    </source>
</reference>